<dbReference type="Proteomes" id="UP000662111">
    <property type="component" value="Unassembled WGS sequence"/>
</dbReference>
<evidence type="ECO:0000259" key="2">
    <source>
        <dbReference type="Pfam" id="PF07885"/>
    </source>
</evidence>
<comment type="caution">
    <text evidence="3">The sequence shown here is derived from an EMBL/GenBank/DDBJ whole genome shotgun (WGS) entry which is preliminary data.</text>
</comment>
<feature type="domain" description="Potassium channel" evidence="2">
    <location>
        <begin position="65"/>
        <end position="143"/>
    </location>
</feature>
<keyword evidence="1" id="KW-0812">Transmembrane</keyword>
<dbReference type="Pfam" id="PF07885">
    <property type="entry name" value="Ion_trans_2"/>
    <property type="match status" value="1"/>
</dbReference>
<feature type="transmembrane region" description="Helical" evidence="1">
    <location>
        <begin position="43"/>
        <end position="70"/>
    </location>
</feature>
<name>A0ABQ2F7X6_9MICO</name>
<keyword evidence="1" id="KW-0472">Membrane</keyword>
<dbReference type="Gene3D" id="1.10.287.70">
    <property type="match status" value="1"/>
</dbReference>
<dbReference type="SUPFAM" id="SSF81324">
    <property type="entry name" value="Voltage-gated potassium channels"/>
    <property type="match status" value="1"/>
</dbReference>
<evidence type="ECO:0000313" key="4">
    <source>
        <dbReference type="Proteomes" id="UP000662111"/>
    </source>
</evidence>
<keyword evidence="1" id="KW-1133">Transmembrane helix</keyword>
<gene>
    <name evidence="3" type="ORF">GCM10011509_13450</name>
</gene>
<dbReference type="EMBL" id="BMLB01000003">
    <property type="protein sequence ID" value="GGK66464.1"/>
    <property type="molecule type" value="Genomic_DNA"/>
</dbReference>
<accession>A0ABQ2F7X6</accession>
<organism evidence="3 4">
    <name type="scientific">Ornithinimicrobium pekingense</name>
    <dbReference type="NCBI Taxonomy" id="384677"/>
    <lineage>
        <taxon>Bacteria</taxon>
        <taxon>Bacillati</taxon>
        <taxon>Actinomycetota</taxon>
        <taxon>Actinomycetes</taxon>
        <taxon>Micrococcales</taxon>
        <taxon>Ornithinimicrobiaceae</taxon>
        <taxon>Ornithinimicrobium</taxon>
    </lineage>
</organism>
<sequence length="279" mass="29859">MLVILVGLWDMFHTLLHPTGQGRLSTWVLAGAWRLSRVTGHRVGSAVGPAAMVAVILLWVALQVLGWAMVYLPHVPDGFTYGSGVDPALYPDVVESAYVSAVTLTTLGYGDVVATQPWIRAASPLQALTGFALLTAGLTWFTQIYPPLSRRRALALELKGMAETDLADDLEADPAVATRALDTLAAEVGKVRIDFAQHSEGFYFQESDPDLSLARQVGYLLTLRDAALASSDALVRGSGGRLSLAVEQLSSVLDENFLHRGGEPAEVFTAYATEHGDGP</sequence>
<proteinExistence type="predicted"/>
<protein>
    <recommendedName>
        <fullName evidence="2">Potassium channel domain-containing protein</fullName>
    </recommendedName>
</protein>
<keyword evidence="4" id="KW-1185">Reference proteome</keyword>
<evidence type="ECO:0000313" key="3">
    <source>
        <dbReference type="EMBL" id="GGK66464.1"/>
    </source>
</evidence>
<evidence type="ECO:0000256" key="1">
    <source>
        <dbReference type="SAM" id="Phobius"/>
    </source>
</evidence>
<dbReference type="InterPro" id="IPR013099">
    <property type="entry name" value="K_chnl_dom"/>
</dbReference>
<reference evidence="4" key="1">
    <citation type="journal article" date="2019" name="Int. J. Syst. Evol. Microbiol.">
        <title>The Global Catalogue of Microorganisms (GCM) 10K type strain sequencing project: providing services to taxonomists for standard genome sequencing and annotation.</title>
        <authorList>
            <consortium name="The Broad Institute Genomics Platform"/>
            <consortium name="The Broad Institute Genome Sequencing Center for Infectious Disease"/>
            <person name="Wu L."/>
            <person name="Ma J."/>
        </authorList>
    </citation>
    <scope>NUCLEOTIDE SEQUENCE [LARGE SCALE GENOMIC DNA]</scope>
    <source>
        <strain evidence="4">CGMCC 1.5362</strain>
    </source>
</reference>